<accession>A0A3A1R368</accession>
<feature type="compositionally biased region" description="Acidic residues" evidence="2">
    <location>
        <begin position="214"/>
        <end position="244"/>
    </location>
</feature>
<feature type="region of interest" description="Disordered" evidence="2">
    <location>
        <begin position="208"/>
        <end position="244"/>
    </location>
</feature>
<dbReference type="OrthoDB" id="2871491at2"/>
<evidence type="ECO:0000256" key="1">
    <source>
        <dbReference type="SAM" id="Coils"/>
    </source>
</evidence>
<dbReference type="Proteomes" id="UP000265801">
    <property type="component" value="Unassembled WGS sequence"/>
</dbReference>
<reference evidence="3 4" key="1">
    <citation type="submission" date="2018-09" db="EMBL/GenBank/DDBJ databases">
        <title>Bacillus saliacetes sp. nov., isolated from Thai shrimp paste (Ka-pi).</title>
        <authorList>
            <person name="Daroonpunt R."/>
            <person name="Tanasupawat S."/>
            <person name="Yiamsombut S."/>
        </authorList>
    </citation>
    <scope>NUCLEOTIDE SEQUENCE [LARGE SCALE GENOMIC DNA]</scope>
    <source>
        <strain evidence="3 4">SKP7-4</strain>
    </source>
</reference>
<evidence type="ECO:0000313" key="3">
    <source>
        <dbReference type="EMBL" id="RIW34684.1"/>
    </source>
</evidence>
<protein>
    <submittedName>
        <fullName evidence="3">Uncharacterized protein</fullName>
    </submittedName>
</protein>
<dbReference type="EMBL" id="QXIR01000010">
    <property type="protein sequence ID" value="RIW34684.1"/>
    <property type="molecule type" value="Genomic_DNA"/>
</dbReference>
<comment type="caution">
    <text evidence="3">The sequence shown here is derived from an EMBL/GenBank/DDBJ whole genome shotgun (WGS) entry which is preliminary data.</text>
</comment>
<feature type="coiled-coil region" evidence="1">
    <location>
        <begin position="103"/>
        <end position="137"/>
    </location>
</feature>
<evidence type="ECO:0000313" key="4">
    <source>
        <dbReference type="Proteomes" id="UP000265801"/>
    </source>
</evidence>
<name>A0A3A1R368_9BACI</name>
<gene>
    <name evidence="3" type="ORF">D3H55_09220</name>
</gene>
<proteinExistence type="predicted"/>
<feature type="compositionally biased region" description="Basic and acidic residues" evidence="2">
    <location>
        <begin position="60"/>
        <end position="71"/>
    </location>
</feature>
<keyword evidence="1" id="KW-0175">Coiled coil</keyword>
<organism evidence="3 4">
    <name type="scientific">Bacillus salacetis</name>
    <dbReference type="NCBI Taxonomy" id="2315464"/>
    <lineage>
        <taxon>Bacteria</taxon>
        <taxon>Bacillati</taxon>
        <taxon>Bacillota</taxon>
        <taxon>Bacilli</taxon>
        <taxon>Bacillales</taxon>
        <taxon>Bacillaceae</taxon>
        <taxon>Bacillus</taxon>
    </lineage>
</organism>
<feature type="region of interest" description="Disordered" evidence="2">
    <location>
        <begin position="52"/>
        <end position="71"/>
    </location>
</feature>
<dbReference type="RefSeq" id="WP_119546622.1">
    <property type="nucleotide sequence ID" value="NZ_QXIR01000010.1"/>
</dbReference>
<sequence length="244" mass="28196">MPIRGIFTGNSKHDDIPQRIHSLESEVKRINSLDVTMKRFKAIEGRLHSMLNNQTSGVKRSAERKSAHESQDLHKDLLKQVKSMISFEVAQHIRKWDNQYAQLQTLEKEVMFLKEELLREKNRIESITEELVNLKNQTAQPSDSNESQVVYQDITIERMMIDKYEMNNTIPHLGVKNLSGFLNIGATYGKGMIPEDLAEDFLEGMTGFKKRKEEEEEEEVSSDDNQDDQQPDGEEEITEIVIDD</sequence>
<evidence type="ECO:0000256" key="2">
    <source>
        <dbReference type="SAM" id="MobiDB-lite"/>
    </source>
</evidence>
<dbReference type="AlphaFoldDB" id="A0A3A1R368"/>
<keyword evidence="4" id="KW-1185">Reference proteome</keyword>